<gene>
    <name evidence="1" type="ORF">BFC18_00125</name>
</gene>
<sequence>MPIKISDHLNKDDNGKSKDVAWLLPDNWRLPDQMKAFDNWLQENQNLSPGEYSADIGFCPREDAFGGGGKVSIKSMEIMLRLGLELYLSEYPED</sequence>
<evidence type="ECO:0000313" key="2">
    <source>
        <dbReference type="Proteomes" id="UP000175691"/>
    </source>
</evidence>
<comment type="caution">
    <text evidence="1">The sequence shown here is derived from an EMBL/GenBank/DDBJ whole genome shotgun (WGS) entry which is preliminary data.</text>
</comment>
<organism evidence="1 2">
    <name type="scientific">Alteromonas confluentis</name>
    <dbReference type="NCBI Taxonomy" id="1656094"/>
    <lineage>
        <taxon>Bacteria</taxon>
        <taxon>Pseudomonadati</taxon>
        <taxon>Pseudomonadota</taxon>
        <taxon>Gammaproteobacteria</taxon>
        <taxon>Alteromonadales</taxon>
        <taxon>Alteromonadaceae</taxon>
        <taxon>Alteromonas/Salinimonas group</taxon>
        <taxon>Alteromonas</taxon>
    </lineage>
</organism>
<proteinExistence type="predicted"/>
<dbReference type="OrthoDB" id="6313877at2"/>
<name>A0A1E7ZH21_9ALTE</name>
<dbReference type="STRING" id="1656094.BFC18_00125"/>
<evidence type="ECO:0000313" key="1">
    <source>
        <dbReference type="EMBL" id="OFC72776.1"/>
    </source>
</evidence>
<keyword evidence="2" id="KW-1185">Reference proteome</keyword>
<accession>A0A1E7ZH21</accession>
<protein>
    <submittedName>
        <fullName evidence="1">Uncharacterized protein</fullName>
    </submittedName>
</protein>
<dbReference type="EMBL" id="MDHN01000001">
    <property type="protein sequence ID" value="OFC72776.1"/>
    <property type="molecule type" value="Genomic_DNA"/>
</dbReference>
<reference evidence="1 2" key="1">
    <citation type="submission" date="2016-08" db="EMBL/GenBank/DDBJ databases">
        <authorList>
            <person name="Seilhamer J.J."/>
        </authorList>
    </citation>
    <scope>NUCLEOTIDE SEQUENCE [LARGE SCALE GENOMIC DNA]</scope>
    <source>
        <strain evidence="1 2">KCTC 42603</strain>
    </source>
</reference>
<dbReference type="Proteomes" id="UP000175691">
    <property type="component" value="Unassembled WGS sequence"/>
</dbReference>
<dbReference type="AlphaFoldDB" id="A0A1E7ZH21"/>